<evidence type="ECO:0000313" key="4">
    <source>
        <dbReference type="Proteomes" id="UP000680634"/>
    </source>
</evidence>
<feature type="compositionally biased region" description="Basic and acidic residues" evidence="1">
    <location>
        <begin position="1"/>
        <end position="19"/>
    </location>
</feature>
<organism evidence="3 4">
    <name type="scientific">Nissabacter archeti</name>
    <dbReference type="NCBI Taxonomy" id="1917880"/>
    <lineage>
        <taxon>Bacteria</taxon>
        <taxon>Pseudomonadati</taxon>
        <taxon>Pseudomonadota</taxon>
        <taxon>Gammaproteobacteria</taxon>
        <taxon>Enterobacterales</taxon>
        <taxon>Yersiniaceae</taxon>
        <taxon>Nissabacter</taxon>
    </lineage>
</organism>
<reference evidence="4" key="2">
    <citation type="submission" date="2023-07" db="EMBL/GenBank/DDBJ databases">
        <title>Genome-inferred correspondence between phylogeny and metabolic traits in the wild Drosophila gut microbiome.</title>
        <authorList>
            <person name="Bueno E."/>
            <person name="Blow F."/>
            <person name="Douglas A.E."/>
        </authorList>
    </citation>
    <scope>NUCLEOTIDE SEQUENCE [LARGE SCALE GENOMIC DNA]</scope>
    <source>
        <strain evidence="4">JGM97</strain>
    </source>
</reference>
<protein>
    <recommendedName>
        <fullName evidence="5">YmiA family membrane protein</fullName>
    </recommendedName>
</protein>
<feature type="transmembrane region" description="Helical" evidence="2">
    <location>
        <begin position="26"/>
        <end position="47"/>
    </location>
</feature>
<name>A0ABS5JFL1_9GAMM</name>
<dbReference type="Proteomes" id="UP000680634">
    <property type="component" value="Unassembled WGS sequence"/>
</dbReference>
<evidence type="ECO:0000256" key="2">
    <source>
        <dbReference type="SAM" id="Phobius"/>
    </source>
</evidence>
<feature type="region of interest" description="Disordered" evidence="1">
    <location>
        <begin position="1"/>
        <end position="20"/>
    </location>
</feature>
<sequence length="48" mass="5377">MKDSELPGKIQDDPHEGQPDGKTNLVIAYTAWAIFVVVIGTYVAVFWR</sequence>
<keyword evidence="2" id="KW-1133">Transmembrane helix</keyword>
<comment type="caution">
    <text evidence="3">The sequence shown here is derived from an EMBL/GenBank/DDBJ whole genome shotgun (WGS) entry which is preliminary data.</text>
</comment>
<keyword evidence="2" id="KW-0812">Transmembrane</keyword>
<evidence type="ECO:0000256" key="1">
    <source>
        <dbReference type="SAM" id="MobiDB-lite"/>
    </source>
</evidence>
<keyword evidence="4" id="KW-1185">Reference proteome</keyword>
<gene>
    <name evidence="3" type="ORF">JK232_07445</name>
</gene>
<keyword evidence="2" id="KW-0472">Membrane</keyword>
<evidence type="ECO:0008006" key="5">
    <source>
        <dbReference type="Google" id="ProtNLM"/>
    </source>
</evidence>
<accession>A0ABS5JFL1</accession>
<reference evidence="3 4" key="1">
    <citation type="submission" date="2020-12" db="EMBL/GenBank/DDBJ databases">
        <authorList>
            <person name="Mcmullen J.G."/>
        </authorList>
    </citation>
    <scope>NUCLEOTIDE SEQUENCE [LARGE SCALE GENOMIC DNA]</scope>
    <source>
        <strain evidence="3 4">JGM97</strain>
    </source>
</reference>
<proteinExistence type="predicted"/>
<dbReference type="EMBL" id="JAERKB010000004">
    <property type="protein sequence ID" value="MBS0968726.1"/>
    <property type="molecule type" value="Genomic_DNA"/>
</dbReference>
<evidence type="ECO:0000313" key="3">
    <source>
        <dbReference type="EMBL" id="MBS0968726.1"/>
    </source>
</evidence>
<dbReference type="RefSeq" id="WP_165698514.1">
    <property type="nucleotide sequence ID" value="NZ_FQXW01000004.1"/>
</dbReference>